<evidence type="ECO:0000313" key="2">
    <source>
        <dbReference type="Proteomes" id="UP000010478"/>
    </source>
</evidence>
<sequence length="52" mass="5966">MYADGRRYSRFHVYQAHPASAIDRRRETALPIGVNLSYSNRQFSRPPATARG</sequence>
<dbReference type="KEGG" id="oni:Osc7112_5531"/>
<evidence type="ECO:0000313" key="1">
    <source>
        <dbReference type="EMBL" id="AFZ09758.1"/>
    </source>
</evidence>
<organism evidence="1 2">
    <name type="scientific">Phormidium nigroviride PCC 7112</name>
    <dbReference type="NCBI Taxonomy" id="179408"/>
    <lineage>
        <taxon>Bacteria</taxon>
        <taxon>Bacillati</taxon>
        <taxon>Cyanobacteriota</taxon>
        <taxon>Cyanophyceae</taxon>
        <taxon>Oscillatoriophycideae</taxon>
        <taxon>Oscillatoriales</taxon>
        <taxon>Oscillatoriaceae</taxon>
        <taxon>Phormidium</taxon>
    </lineage>
</organism>
<keyword evidence="2" id="KW-1185">Reference proteome</keyword>
<dbReference type="AlphaFoldDB" id="K9VNT0"/>
<name>K9VNT0_9CYAN</name>
<dbReference type="EMBL" id="CP003614">
    <property type="protein sequence ID" value="AFZ09758.1"/>
    <property type="molecule type" value="Genomic_DNA"/>
</dbReference>
<dbReference type="Proteomes" id="UP000010478">
    <property type="component" value="Chromosome"/>
</dbReference>
<accession>K9VNT0</accession>
<dbReference type="HOGENOM" id="CLU_3082584_0_0_3"/>
<proteinExistence type="predicted"/>
<gene>
    <name evidence="1" type="ORF">Osc7112_5531</name>
</gene>
<reference evidence="1 2" key="1">
    <citation type="submission" date="2012-05" db="EMBL/GenBank/DDBJ databases">
        <title>Finished chromosome of genome of Oscillatoria sp. PCC 7112.</title>
        <authorList>
            <consortium name="US DOE Joint Genome Institute"/>
            <person name="Gugger M."/>
            <person name="Coursin T."/>
            <person name="Rippka R."/>
            <person name="Tandeau De Marsac N."/>
            <person name="Huntemann M."/>
            <person name="Wei C.-L."/>
            <person name="Han J."/>
            <person name="Detter J.C."/>
            <person name="Han C."/>
            <person name="Tapia R."/>
            <person name="Davenport K."/>
            <person name="Daligault H."/>
            <person name="Erkkila T."/>
            <person name="Gu W."/>
            <person name="Munk A.C.C."/>
            <person name="Teshima H."/>
            <person name="Xu Y."/>
            <person name="Chain P."/>
            <person name="Chen A."/>
            <person name="Krypides N."/>
            <person name="Mavromatis K."/>
            <person name="Markowitz V."/>
            <person name="Szeto E."/>
            <person name="Ivanova N."/>
            <person name="Mikhailova N."/>
            <person name="Ovchinnikova G."/>
            <person name="Pagani I."/>
            <person name="Pati A."/>
            <person name="Goodwin L."/>
            <person name="Peters L."/>
            <person name="Pitluck S."/>
            <person name="Woyke T."/>
            <person name="Kerfeld C."/>
        </authorList>
    </citation>
    <scope>NUCLEOTIDE SEQUENCE [LARGE SCALE GENOMIC DNA]</scope>
    <source>
        <strain evidence="1 2">PCC 7112</strain>
    </source>
</reference>
<protein>
    <submittedName>
        <fullName evidence="1">Uncharacterized protein</fullName>
    </submittedName>
</protein>